<organism evidence="1 2">
    <name type="scientific">Kitasatospora paracochleata</name>
    <dbReference type="NCBI Taxonomy" id="58354"/>
    <lineage>
        <taxon>Bacteria</taxon>
        <taxon>Bacillati</taxon>
        <taxon>Actinomycetota</taxon>
        <taxon>Actinomycetes</taxon>
        <taxon>Kitasatosporales</taxon>
        <taxon>Streptomycetaceae</taxon>
        <taxon>Kitasatospora</taxon>
    </lineage>
</organism>
<evidence type="ECO:0000313" key="2">
    <source>
        <dbReference type="Proteomes" id="UP001206483"/>
    </source>
</evidence>
<dbReference type="Proteomes" id="UP001206483">
    <property type="component" value="Unassembled WGS sequence"/>
</dbReference>
<dbReference type="RefSeq" id="WP_253794292.1">
    <property type="nucleotide sequence ID" value="NZ_BAAAUB010000013.1"/>
</dbReference>
<protein>
    <submittedName>
        <fullName evidence="1">Uncharacterized protein</fullName>
    </submittedName>
</protein>
<comment type="caution">
    <text evidence="1">The sequence shown here is derived from an EMBL/GenBank/DDBJ whole genome shotgun (WGS) entry which is preliminary data.</text>
</comment>
<keyword evidence="2" id="KW-1185">Reference proteome</keyword>
<name>A0ABT1ISF2_9ACTN</name>
<dbReference type="EMBL" id="JAMZDX010000001">
    <property type="protein sequence ID" value="MCP2308037.1"/>
    <property type="molecule type" value="Genomic_DNA"/>
</dbReference>
<sequence>MTREWRTGSIELVDGYALLDGEGREVRRLAGIEFAVEGGYLNVRVPGRDGLQLLSAPAVRSVRTDG</sequence>
<proteinExistence type="predicted"/>
<evidence type="ECO:0000313" key="1">
    <source>
        <dbReference type="EMBL" id="MCP2308037.1"/>
    </source>
</evidence>
<accession>A0ABT1ISF2</accession>
<reference evidence="1 2" key="1">
    <citation type="submission" date="2022-06" db="EMBL/GenBank/DDBJ databases">
        <title>Sequencing the genomes of 1000 actinobacteria strains.</title>
        <authorList>
            <person name="Klenk H.-P."/>
        </authorList>
    </citation>
    <scope>NUCLEOTIDE SEQUENCE [LARGE SCALE GENOMIC DNA]</scope>
    <source>
        <strain evidence="1 2">DSM 41656</strain>
    </source>
</reference>
<gene>
    <name evidence="1" type="ORF">FHR36_001129</name>
</gene>